<name>A0A2P6PVS8_ROSCH</name>
<feature type="transmembrane region" description="Helical" evidence="1">
    <location>
        <begin position="138"/>
        <end position="159"/>
    </location>
</feature>
<evidence type="ECO:0000313" key="2">
    <source>
        <dbReference type="EMBL" id="PRQ26019.1"/>
    </source>
</evidence>
<reference evidence="2 3" key="1">
    <citation type="journal article" date="2018" name="Nat. Genet.">
        <title>The Rosa genome provides new insights in the design of modern roses.</title>
        <authorList>
            <person name="Bendahmane M."/>
        </authorList>
    </citation>
    <scope>NUCLEOTIDE SEQUENCE [LARGE SCALE GENOMIC DNA]</scope>
    <source>
        <strain evidence="3">cv. Old Blush</strain>
    </source>
</reference>
<evidence type="ECO:0000256" key="1">
    <source>
        <dbReference type="SAM" id="Phobius"/>
    </source>
</evidence>
<organism evidence="2 3">
    <name type="scientific">Rosa chinensis</name>
    <name type="common">China rose</name>
    <dbReference type="NCBI Taxonomy" id="74649"/>
    <lineage>
        <taxon>Eukaryota</taxon>
        <taxon>Viridiplantae</taxon>
        <taxon>Streptophyta</taxon>
        <taxon>Embryophyta</taxon>
        <taxon>Tracheophyta</taxon>
        <taxon>Spermatophyta</taxon>
        <taxon>Magnoliopsida</taxon>
        <taxon>eudicotyledons</taxon>
        <taxon>Gunneridae</taxon>
        <taxon>Pentapetalae</taxon>
        <taxon>rosids</taxon>
        <taxon>fabids</taxon>
        <taxon>Rosales</taxon>
        <taxon>Rosaceae</taxon>
        <taxon>Rosoideae</taxon>
        <taxon>Rosoideae incertae sedis</taxon>
        <taxon>Rosa</taxon>
    </lineage>
</organism>
<comment type="caution">
    <text evidence="2">The sequence shown here is derived from an EMBL/GenBank/DDBJ whole genome shotgun (WGS) entry which is preliminary data.</text>
</comment>
<feature type="transmembrane region" description="Helical" evidence="1">
    <location>
        <begin position="98"/>
        <end position="118"/>
    </location>
</feature>
<evidence type="ECO:0000313" key="3">
    <source>
        <dbReference type="Proteomes" id="UP000238479"/>
    </source>
</evidence>
<accession>A0A2P6PVS8</accession>
<keyword evidence="3" id="KW-1185">Reference proteome</keyword>
<feature type="transmembrane region" description="Helical" evidence="1">
    <location>
        <begin position="57"/>
        <end position="77"/>
    </location>
</feature>
<sequence length="175" mass="20590">MPMLAYDDLGRYDAIQYLMHNIRPLCIKILSLQNLAEQVSIITIYKTSTNSCLFRRIRFLLSTSINLLFLYPVPVFICKTSMGKEHIFMLCFKRLIPYQFLLGTSTNLLFLYLVPIFICKTSMGKEHTFMSCFKRFTLYQFLLSTSTNLLFLYLVPIFICKTSMGKEHIFIYVMF</sequence>
<keyword evidence="1" id="KW-0472">Membrane</keyword>
<proteinExistence type="predicted"/>
<keyword evidence="1" id="KW-1133">Transmembrane helix</keyword>
<dbReference type="EMBL" id="PDCK01000044">
    <property type="protein sequence ID" value="PRQ26019.1"/>
    <property type="molecule type" value="Genomic_DNA"/>
</dbReference>
<dbReference type="Gramene" id="PRQ26019">
    <property type="protein sequence ID" value="PRQ26019"/>
    <property type="gene ID" value="RchiOBHm_Chr6g0290031"/>
</dbReference>
<gene>
    <name evidence="2" type="ORF">RchiOBHm_Chr6g0290031</name>
</gene>
<keyword evidence="1" id="KW-0812">Transmembrane</keyword>
<dbReference type="AlphaFoldDB" id="A0A2P6PVS8"/>
<dbReference type="Proteomes" id="UP000238479">
    <property type="component" value="Chromosome 6"/>
</dbReference>
<protein>
    <submittedName>
        <fullName evidence="2">Uncharacterized protein</fullName>
    </submittedName>
</protein>